<accession>A0ABR6NKM4</accession>
<keyword evidence="2" id="KW-1185">Reference proteome</keyword>
<organism evidence="1 2">
    <name type="scientific">Sphingobium lignivorans</name>
    <dbReference type="NCBI Taxonomy" id="2735886"/>
    <lineage>
        <taxon>Bacteria</taxon>
        <taxon>Pseudomonadati</taxon>
        <taxon>Pseudomonadota</taxon>
        <taxon>Alphaproteobacteria</taxon>
        <taxon>Sphingomonadales</taxon>
        <taxon>Sphingomonadaceae</taxon>
        <taxon>Sphingobium</taxon>
    </lineage>
</organism>
<proteinExistence type="predicted"/>
<gene>
    <name evidence="1" type="ORF">HNP60_003809</name>
</gene>
<dbReference type="Proteomes" id="UP001138540">
    <property type="component" value="Unassembled WGS sequence"/>
</dbReference>
<evidence type="ECO:0000313" key="1">
    <source>
        <dbReference type="EMBL" id="MBB5987835.1"/>
    </source>
</evidence>
<evidence type="ECO:0000313" key="2">
    <source>
        <dbReference type="Proteomes" id="UP001138540"/>
    </source>
</evidence>
<reference evidence="1 2" key="1">
    <citation type="submission" date="2020-08" db="EMBL/GenBank/DDBJ databases">
        <title>Exploring microbial biodiversity for novel pathways involved in the catabolism of aromatic compounds derived from lignin.</title>
        <authorList>
            <person name="Elkins J."/>
        </authorList>
    </citation>
    <scope>NUCLEOTIDE SEQUENCE [LARGE SCALE GENOMIC DNA]</scope>
    <source>
        <strain evidence="1 2">B1D3A</strain>
    </source>
</reference>
<comment type="caution">
    <text evidence="1">The sequence shown here is derived from an EMBL/GenBank/DDBJ whole genome shotgun (WGS) entry which is preliminary data.</text>
</comment>
<sequence>MNEHVFAAVVTDDEPETLLAIEEFDRAGAFAHDLGRHAATTAATAAAAKTAAAATAATETAAAAAAITEAATTAAAAETATITKAASIAAETASVVPGAAVSAAEIGISFELRFSETIPLVPAAPAASSVKTHALLITFARPFYGHHPCRTTSTETRPKPKLSQVSL</sequence>
<protein>
    <submittedName>
        <fullName evidence="1">Uncharacterized protein</fullName>
    </submittedName>
</protein>
<name>A0ABR6NKM4_9SPHN</name>
<dbReference type="EMBL" id="JACHKA010000001">
    <property type="protein sequence ID" value="MBB5987835.1"/>
    <property type="molecule type" value="Genomic_DNA"/>
</dbReference>